<evidence type="ECO:0000313" key="3">
    <source>
        <dbReference type="Proteomes" id="UP000827549"/>
    </source>
</evidence>
<keyword evidence="3" id="KW-1185">Reference proteome</keyword>
<dbReference type="AlphaFoldDB" id="A0AAF1BL31"/>
<dbReference type="EMBL" id="CP086720">
    <property type="protein sequence ID" value="WOO85376.1"/>
    <property type="molecule type" value="Genomic_DNA"/>
</dbReference>
<gene>
    <name evidence="2" type="ORF">LOC62_07G008875</name>
</gene>
<evidence type="ECO:0000256" key="1">
    <source>
        <dbReference type="SAM" id="MobiDB-lite"/>
    </source>
</evidence>
<name>A0AAF1BL31_9TREE</name>
<accession>A0AAF1BL31</accession>
<proteinExistence type="predicted"/>
<evidence type="ECO:0000313" key="2">
    <source>
        <dbReference type="EMBL" id="WOO85376.1"/>
    </source>
</evidence>
<dbReference type="RefSeq" id="XP_062631402.1">
    <property type="nucleotide sequence ID" value="XM_062775418.1"/>
</dbReference>
<protein>
    <submittedName>
        <fullName evidence="2">Uncharacterized protein</fullName>
    </submittedName>
</protein>
<feature type="region of interest" description="Disordered" evidence="1">
    <location>
        <begin position="211"/>
        <end position="230"/>
    </location>
</feature>
<sequence length="230" mass="25137">MGCTSSTPVDDDPLARRAIAPAGAFDFSTPDGKQRVEQWHRAMAPELPPLLDEPVRWAAALPSCLLVMLYLVDLGKGYPDVAIAFGDTKGNITLSFEAAQALGRSDEEHAELQKSVARPWMRLCYGAGELGLDRPARMVVYYLPKQAEGNNLDIDFAWTLDKLGPRKYRDDNDNALKGIHDWYDALKAGGVPAAQAYLDKYKNPNVAEPSAGARIDLSPPAQAEEANVRV</sequence>
<reference evidence="2" key="1">
    <citation type="submission" date="2023-10" db="EMBL/GenBank/DDBJ databases">
        <authorList>
            <person name="Noh H."/>
        </authorList>
    </citation>
    <scope>NUCLEOTIDE SEQUENCE</scope>
    <source>
        <strain evidence="2">DUCC4014</strain>
    </source>
</reference>
<dbReference type="Proteomes" id="UP000827549">
    <property type="component" value="Chromosome 7"/>
</dbReference>
<organism evidence="2 3">
    <name type="scientific">Vanrija pseudolonga</name>
    <dbReference type="NCBI Taxonomy" id="143232"/>
    <lineage>
        <taxon>Eukaryota</taxon>
        <taxon>Fungi</taxon>
        <taxon>Dikarya</taxon>
        <taxon>Basidiomycota</taxon>
        <taxon>Agaricomycotina</taxon>
        <taxon>Tremellomycetes</taxon>
        <taxon>Trichosporonales</taxon>
        <taxon>Trichosporonaceae</taxon>
        <taxon>Vanrija</taxon>
    </lineage>
</organism>
<dbReference type="GeneID" id="87812039"/>